<dbReference type="EMBL" id="CAJRAF010000002">
    <property type="protein sequence ID" value="CAG5009588.1"/>
    <property type="molecule type" value="Genomic_DNA"/>
</dbReference>
<organism evidence="2 3">
    <name type="scientific">Dyadobacter helix</name>
    <dbReference type="NCBI Taxonomy" id="2822344"/>
    <lineage>
        <taxon>Bacteria</taxon>
        <taxon>Pseudomonadati</taxon>
        <taxon>Bacteroidota</taxon>
        <taxon>Cytophagia</taxon>
        <taxon>Cytophagales</taxon>
        <taxon>Spirosomataceae</taxon>
        <taxon>Dyadobacter</taxon>
    </lineage>
</organism>
<proteinExistence type="predicted"/>
<evidence type="ECO:0000256" key="1">
    <source>
        <dbReference type="SAM" id="Phobius"/>
    </source>
</evidence>
<dbReference type="GO" id="GO:0005886">
    <property type="term" value="C:plasma membrane"/>
    <property type="evidence" value="ECO:0007669"/>
    <property type="project" value="TreeGrafter"/>
</dbReference>
<dbReference type="PANTHER" id="PTHR34821:SF2">
    <property type="entry name" value="INNER MEMBRANE PROTEIN YDCZ"/>
    <property type="match status" value="1"/>
</dbReference>
<feature type="transmembrane region" description="Helical" evidence="1">
    <location>
        <begin position="30"/>
        <end position="53"/>
    </location>
</feature>
<protein>
    <submittedName>
        <fullName evidence="2">Inner membrane protein YdcZ</fullName>
    </submittedName>
</protein>
<evidence type="ECO:0000313" key="2">
    <source>
        <dbReference type="EMBL" id="CAG5009588.1"/>
    </source>
</evidence>
<dbReference type="Pfam" id="PF04657">
    <property type="entry name" value="DMT_YdcZ"/>
    <property type="match status" value="1"/>
</dbReference>
<dbReference type="AlphaFoldDB" id="A0A916JEL3"/>
<comment type="caution">
    <text evidence="2">The sequence shown here is derived from an EMBL/GenBank/DDBJ whole genome shotgun (WGS) entry which is preliminary data.</text>
</comment>
<accession>A0A916JEL3</accession>
<gene>
    <name evidence="2" type="primary">ydcZ</name>
    <name evidence="2" type="ORF">DYBT9275_04531</name>
</gene>
<dbReference type="PANTHER" id="PTHR34821">
    <property type="entry name" value="INNER MEMBRANE PROTEIN YDCZ"/>
    <property type="match status" value="1"/>
</dbReference>
<keyword evidence="1" id="KW-0472">Membrane</keyword>
<keyword evidence="1" id="KW-0812">Transmembrane</keyword>
<feature type="transmembrane region" description="Helical" evidence="1">
    <location>
        <begin position="129"/>
        <end position="146"/>
    </location>
</feature>
<dbReference type="Proteomes" id="UP000680038">
    <property type="component" value="Unassembled WGS sequence"/>
</dbReference>
<reference evidence="2" key="1">
    <citation type="submission" date="2021-04" db="EMBL/GenBank/DDBJ databases">
        <authorList>
            <person name="Rodrigo-Torres L."/>
            <person name="Arahal R. D."/>
            <person name="Lucena T."/>
        </authorList>
    </citation>
    <scope>NUCLEOTIDE SEQUENCE</scope>
    <source>
        <strain evidence="2">CECT 9275</strain>
    </source>
</reference>
<feature type="transmembrane region" description="Helical" evidence="1">
    <location>
        <begin position="74"/>
        <end position="91"/>
    </location>
</feature>
<keyword evidence="1" id="KW-1133">Transmembrane helix</keyword>
<evidence type="ECO:0000313" key="3">
    <source>
        <dbReference type="Proteomes" id="UP000680038"/>
    </source>
</evidence>
<dbReference type="RefSeq" id="WP_215240898.1">
    <property type="nucleotide sequence ID" value="NZ_CAJRAF010000002.1"/>
</dbReference>
<dbReference type="InterPro" id="IPR006750">
    <property type="entry name" value="YdcZ"/>
</dbReference>
<sequence>MNWLFLFFAFLIGISNTVQSGVNVQLRESLGNPILAAVSSFFVGLVVLLIAFVCFNQSPVPSIQEIKSIPWTRFLGGLMGAFYVLTVVFIVRDIGPANMICLVVAGQMIAAMTIDHFGLQGFAIHQITLPRIAGAILLVAGVYLILKN</sequence>
<keyword evidence="3" id="KW-1185">Reference proteome</keyword>
<name>A0A916JEL3_9BACT</name>